<keyword evidence="1" id="KW-1133">Transmembrane helix</keyword>
<dbReference type="RefSeq" id="WP_106984544.1">
    <property type="nucleotide sequence ID" value="NZ_CP035934.2"/>
</dbReference>
<evidence type="ECO:0000313" key="5">
    <source>
        <dbReference type="Proteomes" id="UP000267166"/>
    </source>
</evidence>
<reference evidence="2 7" key="2">
    <citation type="submission" date="2018-09" db="EMBL/GenBank/DDBJ databases">
        <title>The draft genome of Acinetobacter spp. strains.</title>
        <authorList>
            <person name="Qin J."/>
            <person name="Feng Y."/>
            <person name="Zong Z."/>
        </authorList>
    </citation>
    <scope>NUCLEOTIDE SEQUENCE [LARGE SCALE GENOMIC DNA]</scope>
    <source>
        <strain evidence="2 7">WCHAc060002</strain>
    </source>
</reference>
<dbReference type="EMBL" id="RAXZ01000015">
    <property type="protein sequence ID" value="RKG51550.1"/>
    <property type="molecule type" value="Genomic_DNA"/>
</dbReference>
<sequence>MLKIPQALQYLEQLKSQYPAAFKRNFLFYSLIKTKGLIDEIKELLPWLLAAMIFVSSSMVLGDFLQKTLPNWSEFRAEGLAVLAIMLFFMLICPLIIKQMKHSSISLYKQVRHTPIKLTVLIIIQAINIAYIESSFLQALLFFFALSFGFVKFYKENLFRSDCETTGYFCLQEIRRVNYWTYKQILKTKLRLRFCKSQSAQYTTLTQQLKQMQDLHLETLHFEHKLCKSIKHIDIDAYLEEMSK</sequence>
<evidence type="ECO:0000313" key="6">
    <source>
        <dbReference type="Proteomes" id="UP000273105"/>
    </source>
</evidence>
<gene>
    <name evidence="2" type="ORF">D7V64_11445</name>
    <name evidence="4" type="ORF">D9K79_06805</name>
    <name evidence="3" type="ORF">D9K80_08095</name>
</gene>
<name>A0A3A8G8E2_9GAMM</name>
<evidence type="ECO:0000256" key="1">
    <source>
        <dbReference type="SAM" id="Phobius"/>
    </source>
</evidence>
<dbReference type="Proteomes" id="UP000281084">
    <property type="component" value="Unassembled WGS sequence"/>
</dbReference>
<evidence type="ECO:0000313" key="3">
    <source>
        <dbReference type="EMBL" id="RLL35577.1"/>
    </source>
</evidence>
<reference evidence="5 6" key="1">
    <citation type="submission" date="2018-09" db="EMBL/GenBank/DDBJ databases">
        <title>The draft genome of Acinetobacter sp. strains.</title>
        <authorList>
            <person name="Qin J."/>
            <person name="Feng Y."/>
            <person name="Zong Z."/>
        </authorList>
    </citation>
    <scope>NUCLEOTIDE SEQUENCE [LARGE SCALE GENOMIC DNA]</scope>
    <source>
        <strain evidence="4 6">WCHAc060001</strain>
        <strain evidence="3 5">WCHAc060003</strain>
    </source>
</reference>
<dbReference type="AlphaFoldDB" id="A0A3A8G8E2"/>
<accession>A0A3A8G8E2</accession>
<keyword evidence="1" id="KW-0472">Membrane</keyword>
<organism evidence="2 7">
    <name type="scientific">Acinetobacter cumulans</name>
    <dbReference type="NCBI Taxonomy" id="2136182"/>
    <lineage>
        <taxon>Bacteria</taxon>
        <taxon>Pseudomonadati</taxon>
        <taxon>Pseudomonadota</taxon>
        <taxon>Gammaproteobacteria</taxon>
        <taxon>Moraxellales</taxon>
        <taxon>Moraxellaceae</taxon>
        <taxon>Acinetobacter</taxon>
    </lineage>
</organism>
<dbReference type="EMBL" id="RCHE01000012">
    <property type="protein sequence ID" value="RLL47329.1"/>
    <property type="molecule type" value="Genomic_DNA"/>
</dbReference>
<dbReference type="Proteomes" id="UP000273105">
    <property type="component" value="Unassembled WGS sequence"/>
</dbReference>
<keyword evidence="6" id="KW-1185">Reference proteome</keyword>
<comment type="caution">
    <text evidence="2">The sequence shown here is derived from an EMBL/GenBank/DDBJ whole genome shotgun (WGS) entry which is preliminary data.</text>
</comment>
<dbReference type="EMBL" id="RCHD01000015">
    <property type="protein sequence ID" value="RLL35577.1"/>
    <property type="molecule type" value="Genomic_DNA"/>
</dbReference>
<keyword evidence="1" id="KW-0812">Transmembrane</keyword>
<feature type="transmembrane region" description="Helical" evidence="1">
    <location>
        <begin position="118"/>
        <end position="151"/>
    </location>
</feature>
<proteinExistence type="predicted"/>
<evidence type="ECO:0000313" key="2">
    <source>
        <dbReference type="EMBL" id="RKG51550.1"/>
    </source>
</evidence>
<feature type="transmembrane region" description="Helical" evidence="1">
    <location>
        <begin position="77"/>
        <end position="97"/>
    </location>
</feature>
<accession>A0A498DCA9</accession>
<dbReference type="Proteomes" id="UP000267166">
    <property type="component" value="Unassembled WGS sequence"/>
</dbReference>
<evidence type="ECO:0000313" key="7">
    <source>
        <dbReference type="Proteomes" id="UP000281084"/>
    </source>
</evidence>
<evidence type="ECO:0000313" key="4">
    <source>
        <dbReference type="EMBL" id="RLL47329.1"/>
    </source>
</evidence>
<feature type="transmembrane region" description="Helical" evidence="1">
    <location>
        <begin position="44"/>
        <end position="65"/>
    </location>
</feature>
<protein>
    <submittedName>
        <fullName evidence="2">Uncharacterized protein</fullName>
    </submittedName>
</protein>